<evidence type="ECO:0000256" key="7">
    <source>
        <dbReference type="ARBA" id="ARBA00031006"/>
    </source>
</evidence>
<dbReference type="GO" id="GO:0032044">
    <property type="term" value="C:DSIF complex"/>
    <property type="evidence" value="ECO:0007669"/>
    <property type="project" value="TreeGrafter"/>
</dbReference>
<dbReference type="PANTHER" id="PTHR11125:SF7">
    <property type="entry name" value="TRANSCRIPTION ELONGATION FACTOR SPT5"/>
    <property type="match status" value="1"/>
</dbReference>
<feature type="domain" description="KOW" evidence="9">
    <location>
        <begin position="265"/>
        <end position="292"/>
    </location>
</feature>
<dbReference type="Pfam" id="PF03439">
    <property type="entry name" value="Spt5-NGN"/>
    <property type="match status" value="1"/>
</dbReference>
<comment type="caution">
    <text evidence="10">The sequence shown here is derived from an EMBL/GenBank/DDBJ whole genome shotgun (WGS) entry which is preliminary data.</text>
</comment>
<feature type="region of interest" description="Disordered" evidence="8">
    <location>
        <begin position="1"/>
        <end position="28"/>
    </location>
</feature>
<dbReference type="GeneID" id="36318497"/>
<evidence type="ECO:0000256" key="5">
    <source>
        <dbReference type="ARBA" id="ARBA00024691"/>
    </source>
</evidence>
<keyword evidence="10" id="KW-0648">Protein biosynthesis</keyword>
<evidence type="ECO:0000256" key="4">
    <source>
        <dbReference type="ARBA" id="ARBA00023242"/>
    </source>
</evidence>
<dbReference type="AlphaFoldDB" id="A0A0F9YWB2"/>
<comment type="subcellular location">
    <subcellularLocation>
        <location evidence="1">Nucleus</location>
    </subcellularLocation>
</comment>
<dbReference type="InterPro" id="IPR005100">
    <property type="entry name" value="NGN-domain"/>
</dbReference>
<dbReference type="GO" id="GO:0006357">
    <property type="term" value="P:regulation of transcription by RNA polymerase II"/>
    <property type="evidence" value="ECO:0007669"/>
    <property type="project" value="InterPro"/>
</dbReference>
<dbReference type="InterPro" id="IPR039659">
    <property type="entry name" value="SPT5"/>
</dbReference>
<dbReference type="GO" id="GO:0003746">
    <property type="term" value="F:translation elongation factor activity"/>
    <property type="evidence" value="ECO:0007669"/>
    <property type="project" value="UniProtKB-KW"/>
</dbReference>
<dbReference type="SUPFAM" id="SSF50104">
    <property type="entry name" value="Translation proteins SH3-like domain"/>
    <property type="match status" value="1"/>
</dbReference>
<dbReference type="GO" id="GO:0006368">
    <property type="term" value="P:transcription elongation by RNA polymerase II"/>
    <property type="evidence" value="ECO:0007669"/>
    <property type="project" value="TreeGrafter"/>
</dbReference>
<evidence type="ECO:0000256" key="8">
    <source>
        <dbReference type="SAM" id="MobiDB-lite"/>
    </source>
</evidence>
<dbReference type="InterPro" id="IPR039385">
    <property type="entry name" value="NGN_Euk"/>
</dbReference>
<evidence type="ECO:0000313" key="10">
    <source>
        <dbReference type="EMBL" id="KKO76712.1"/>
    </source>
</evidence>
<dbReference type="OrthoDB" id="28901at2759"/>
<keyword evidence="10" id="KW-0251">Elongation factor</keyword>
<keyword evidence="4" id="KW-0539">Nucleus</keyword>
<accession>A0A0F9YWB2</accession>
<dbReference type="EMBL" id="JPQZ01000001">
    <property type="protein sequence ID" value="KKO76712.1"/>
    <property type="molecule type" value="Genomic_DNA"/>
</dbReference>
<gene>
    <name evidence="10" type="ORF">AAJ76_1000161893</name>
</gene>
<evidence type="ECO:0000256" key="2">
    <source>
        <dbReference type="ARBA" id="ARBA00006956"/>
    </source>
</evidence>
<feature type="compositionally biased region" description="Acidic residues" evidence="8">
    <location>
        <begin position="15"/>
        <end position="28"/>
    </location>
</feature>
<name>A0A0F9YWB2_9MICR</name>
<dbReference type="GO" id="GO:0032784">
    <property type="term" value="P:regulation of DNA-templated transcription elongation"/>
    <property type="evidence" value="ECO:0007669"/>
    <property type="project" value="InterPro"/>
</dbReference>
<reference evidence="10 11" key="1">
    <citation type="journal article" date="2015" name="Environ. Microbiol.">
        <title>Genome analyses suggest the presence of polyploidy and recent human-driven expansions in eight global populations of the honeybee pathogen Nosema ceranae.</title>
        <authorList>
            <person name="Pelin A."/>
            <person name="Selman M."/>
            <person name="Aris-Brosou S."/>
            <person name="Farinelli L."/>
            <person name="Corradi N."/>
        </authorList>
    </citation>
    <scope>NUCLEOTIDE SEQUENCE [LARGE SCALE GENOMIC DNA]</scope>
    <source>
        <strain evidence="10 11">PA08 1199</strain>
    </source>
</reference>
<dbReference type="InterPro" id="IPR041978">
    <property type="entry name" value="KOW_Spt5_5"/>
</dbReference>
<dbReference type="InterPro" id="IPR005824">
    <property type="entry name" value="KOW"/>
</dbReference>
<keyword evidence="3" id="KW-0804">Transcription</keyword>
<comment type="function">
    <text evidence="5">The SPT4-SPT5 complex mediates both activation and inhibition of transcription elongation, and plays a role in pre-mRNA processing. This complex seems to be important for the stability of the RNA polymerase II elongation machinery on the chromatin template but not for the inherent ability of this machinery to translocate down the gene.</text>
</comment>
<dbReference type="GO" id="GO:0003729">
    <property type="term" value="F:mRNA binding"/>
    <property type="evidence" value="ECO:0007669"/>
    <property type="project" value="TreeGrafter"/>
</dbReference>
<dbReference type="Proteomes" id="UP000034350">
    <property type="component" value="Unassembled WGS sequence"/>
</dbReference>
<evidence type="ECO:0000313" key="11">
    <source>
        <dbReference type="Proteomes" id="UP000034350"/>
    </source>
</evidence>
<dbReference type="Gene3D" id="3.30.70.940">
    <property type="entry name" value="NusG, N-terminal domain"/>
    <property type="match status" value="1"/>
</dbReference>
<comment type="similarity">
    <text evidence="2">Belongs to the SPT5 family.</text>
</comment>
<dbReference type="VEuPathDB" id="MicrosporidiaDB:AAJ76_1000161893"/>
<feature type="domain" description="KOW" evidence="9">
    <location>
        <begin position="378"/>
        <end position="405"/>
    </location>
</feature>
<dbReference type="InterPro" id="IPR036735">
    <property type="entry name" value="NGN_dom_sf"/>
</dbReference>
<evidence type="ECO:0000256" key="3">
    <source>
        <dbReference type="ARBA" id="ARBA00023163"/>
    </source>
</evidence>
<proteinExistence type="inferred from homology"/>
<feature type="domain" description="KOW" evidence="9">
    <location>
        <begin position="514"/>
        <end position="541"/>
    </location>
</feature>
<protein>
    <recommendedName>
        <fullName evidence="6">Chromatin elongation factor SPT5</fullName>
    </recommendedName>
    <alternativeName>
        <fullName evidence="7">Chromatin elongation factor spt5</fullName>
    </alternativeName>
</protein>
<keyword evidence="11" id="KW-1185">Reference proteome</keyword>
<dbReference type="Pfam" id="PF23290">
    <property type="entry name" value="KOW5_SPT5"/>
    <property type="match status" value="1"/>
</dbReference>
<dbReference type="InterPro" id="IPR014722">
    <property type="entry name" value="Rib_uL2_dom2"/>
</dbReference>
<dbReference type="VEuPathDB" id="MicrosporidiaDB:NCER_101325"/>
<dbReference type="Gene3D" id="2.30.30.30">
    <property type="match status" value="2"/>
</dbReference>
<evidence type="ECO:0000256" key="1">
    <source>
        <dbReference type="ARBA" id="ARBA00004123"/>
    </source>
</evidence>
<dbReference type="SMART" id="SM00739">
    <property type="entry name" value="KOW"/>
    <property type="match status" value="3"/>
</dbReference>
<evidence type="ECO:0000256" key="6">
    <source>
        <dbReference type="ARBA" id="ARBA00029865"/>
    </source>
</evidence>
<dbReference type="CDD" id="cd09888">
    <property type="entry name" value="NGN_Euk"/>
    <property type="match status" value="1"/>
</dbReference>
<dbReference type="InterPro" id="IPR008991">
    <property type="entry name" value="Translation_prot_SH3-like_sf"/>
</dbReference>
<dbReference type="PANTHER" id="PTHR11125">
    <property type="entry name" value="SUPPRESSOR OF TY 5"/>
    <property type="match status" value="1"/>
</dbReference>
<organism evidence="10 11">
    <name type="scientific">Vairimorpha ceranae</name>
    <dbReference type="NCBI Taxonomy" id="40302"/>
    <lineage>
        <taxon>Eukaryota</taxon>
        <taxon>Fungi</taxon>
        <taxon>Fungi incertae sedis</taxon>
        <taxon>Microsporidia</taxon>
        <taxon>Nosematidae</taxon>
        <taxon>Vairimorpha</taxon>
    </lineage>
</organism>
<dbReference type="VEuPathDB" id="MicrosporidiaDB:G9O61_00g002550"/>
<sequence length="566" mass="65177">MAKNKINQYLSLEASESESEEESEDLDVNIEREPVLNYTDIAKRIKDKYLALNEDIDVEEEEVEEDFVEGSTQAQFLPKKSSPRLFLVRVKRGSEKEIALRILQNKSKICSIIAKDGLKGYIYIEAYQKQQVLDSFEKIRGIFRNKLSIVPQNEMIEAISYKDDLSNVEFGRLKKGKYKGDLVQIIGSNGDMVKVRVMPRINEIKKLFDPVEYKDEVIKEGDNIYIYKRDLYVNGYLEKEILRSSVDLDIEPNFNELEQFNIRKRFDAGDKVKVIKGELIGTKGVVKSVTGPMTIIVAEGKNFEIFSNFLDKYYNIGEEVCFNSENGIITNIKNNKYFIAIKNFTEEVVADVNQIKKPIPYSKEFVRKEKARPVIKRDNLINKQVQIRKGQYKGYIGIVKDIYMNKCRIQISSNLKYVSVPREDLVEFIINNEIENVTKKTFSSIITKTPAYEPDGPINLNMDKNRDRFEMVDDKYKNALVKYNDEIYTVEYLSGNNFVTDGGVFNKNAVKYITPSREDNVIIMQGEDLGKPAILLEIDELTKNCVVKILNGNIKNLPLGILTKKN</sequence>
<dbReference type="CDD" id="cd06085">
    <property type="entry name" value="KOW_Spt5_5"/>
    <property type="match status" value="1"/>
</dbReference>
<evidence type="ECO:0000259" key="9">
    <source>
        <dbReference type="SMART" id="SM00739"/>
    </source>
</evidence>
<dbReference type="RefSeq" id="XP_024332454.1">
    <property type="nucleotide sequence ID" value="XM_024473602.1"/>
</dbReference>